<reference evidence="4 5" key="2">
    <citation type="journal article" date="2010" name="Stand. Genomic Sci.">
        <title>Complete genome sequence of Desulfohalobium retbaense type strain (HR(100)).</title>
        <authorList>
            <person name="Spring S."/>
            <person name="Nolan M."/>
            <person name="Lapidus A."/>
            <person name="Glavina Del Rio T."/>
            <person name="Copeland A."/>
            <person name="Tice H."/>
            <person name="Cheng J.F."/>
            <person name="Lucas S."/>
            <person name="Land M."/>
            <person name="Chen F."/>
            <person name="Bruce D."/>
            <person name="Goodwin L."/>
            <person name="Pitluck S."/>
            <person name="Ivanova N."/>
            <person name="Mavromatis K."/>
            <person name="Mikhailova N."/>
            <person name="Pati A."/>
            <person name="Chen A."/>
            <person name="Palaniappan K."/>
            <person name="Hauser L."/>
            <person name="Chang Y.J."/>
            <person name="Jeffries C.D."/>
            <person name="Munk C."/>
            <person name="Kiss H."/>
            <person name="Chain P."/>
            <person name="Han C."/>
            <person name="Brettin T."/>
            <person name="Detter J.C."/>
            <person name="Schuler E."/>
            <person name="Goker M."/>
            <person name="Rohde M."/>
            <person name="Bristow J."/>
            <person name="Eisen J.A."/>
            <person name="Markowitz V."/>
            <person name="Hugenholtz P."/>
            <person name="Kyrpides N.C."/>
            <person name="Klenk H.P."/>
        </authorList>
    </citation>
    <scope>NUCLEOTIDE SEQUENCE [LARGE SCALE GENOMIC DNA]</scope>
    <source>
        <strain evidence="5">ATCC 49802 / DSM 20745 / S 6022</strain>
    </source>
</reference>
<organism evidence="4 5">
    <name type="scientific">Sphaerobacter thermophilus (strain ATCC 49802 / DSM 20745 / KCCM 41009 / NCIMB 13125 / S 6022)</name>
    <dbReference type="NCBI Taxonomy" id="479434"/>
    <lineage>
        <taxon>Bacteria</taxon>
        <taxon>Pseudomonadati</taxon>
        <taxon>Thermomicrobiota</taxon>
        <taxon>Thermomicrobia</taxon>
        <taxon>Sphaerobacterales</taxon>
        <taxon>Sphaerobacterineae</taxon>
        <taxon>Sphaerobacteraceae</taxon>
        <taxon>Sphaerobacter</taxon>
    </lineage>
</organism>
<dbReference type="PANTHER" id="PTHR43713">
    <property type="entry name" value="GLUTAMATE-1-SEMIALDEHYDE 2,1-AMINOMUTASE"/>
    <property type="match status" value="1"/>
</dbReference>
<keyword evidence="4" id="KW-0808">Transferase</keyword>
<keyword evidence="4" id="KW-0032">Aminotransferase</keyword>
<dbReference type="Gene3D" id="3.40.640.10">
    <property type="entry name" value="Type I PLP-dependent aspartate aminotransferase-like (Major domain)"/>
    <property type="match status" value="1"/>
</dbReference>
<dbReference type="HOGENOM" id="CLU_016922_1_5_0"/>
<dbReference type="InterPro" id="IPR015421">
    <property type="entry name" value="PyrdxlP-dep_Trfase_major"/>
</dbReference>
<accession>D1C8D4</accession>
<dbReference type="Gene3D" id="3.90.1150.10">
    <property type="entry name" value="Aspartate Aminotransferase, domain 1"/>
    <property type="match status" value="1"/>
</dbReference>
<dbReference type="Proteomes" id="UP000002027">
    <property type="component" value="Chromosome 2"/>
</dbReference>
<dbReference type="STRING" id="479434.Sthe_2663"/>
<dbReference type="CDD" id="cd00610">
    <property type="entry name" value="OAT_like"/>
    <property type="match status" value="1"/>
</dbReference>
<sequence>MQPRSAEQERLLHRAASAVGGCLGTFRLPDDLAIVIARGSGSRVWDTDGREFIDYVLGSGPLLIGHAHPAVVAAVQRQAELGSTFYTLNQPIIELAERMIDAIPCAEQVKFVSSGTEATLHAMRIARAYTGKPLVLKFEGGFHGVNDYALMSAMAPRPTDYPRPIPDSAGIPSEVEADVLVARWNDVDLLREVMATHADRLAAVICEPLQRSLVPAPGFLAELRELTRRHGVLLIFDEIVTGFRLAYGGGQERYGVVPDLATYGKVIGGGYPLAAVAGPAEILAVTDPTRRGKAPFAYLSGTLNGNPIGAVAGLATLDVLRAPGTYERLYATTERLTSGLRALAAERDIPIFVAGDGPVFQVFFTDAPVHDYPGVLKTDRARARAFGLACVERGLFLNPGEKFYVSLAHTDEDVDRTLEIFADALDAIA</sequence>
<dbReference type="KEGG" id="sti:Sthe_2663"/>
<dbReference type="EMBL" id="CP001824">
    <property type="protein sequence ID" value="ACZ40077.1"/>
    <property type="molecule type" value="Genomic_DNA"/>
</dbReference>
<proteinExistence type="inferred from homology"/>
<keyword evidence="5" id="KW-1185">Reference proteome</keyword>
<dbReference type="PANTHER" id="PTHR43713:SF3">
    <property type="entry name" value="GLUTAMATE-1-SEMIALDEHYDE 2,1-AMINOMUTASE 1, CHLOROPLASTIC-RELATED"/>
    <property type="match status" value="1"/>
</dbReference>
<reference evidence="5" key="1">
    <citation type="submission" date="2009-11" db="EMBL/GenBank/DDBJ databases">
        <title>The complete chromosome 2 of Sphaerobacter thermophilus DSM 20745.</title>
        <authorList>
            <person name="Lucas S."/>
            <person name="Copeland A."/>
            <person name="Lapidus A."/>
            <person name="Glavina del Rio T."/>
            <person name="Dalin E."/>
            <person name="Tice H."/>
            <person name="Bruce D."/>
            <person name="Goodwin L."/>
            <person name="Pitluck S."/>
            <person name="Kyrpides N."/>
            <person name="Mavromatis K."/>
            <person name="Ivanova N."/>
            <person name="Mikhailova N."/>
            <person name="LaButti K.M."/>
            <person name="Clum A."/>
            <person name="Sun H.I."/>
            <person name="Brettin T."/>
            <person name="Detter J.C."/>
            <person name="Han C."/>
            <person name="Larimer F."/>
            <person name="Land M."/>
            <person name="Hauser L."/>
            <person name="Markowitz V."/>
            <person name="Cheng J.F."/>
            <person name="Hugenholtz P."/>
            <person name="Woyke T."/>
            <person name="Wu D."/>
            <person name="Steenblock K."/>
            <person name="Schneider S."/>
            <person name="Pukall R."/>
            <person name="Goeker M."/>
            <person name="Klenk H.P."/>
            <person name="Eisen J.A."/>
        </authorList>
    </citation>
    <scope>NUCLEOTIDE SEQUENCE [LARGE SCALE GENOMIC DNA]</scope>
    <source>
        <strain evidence="5">ATCC 49802 / DSM 20745 / S 6022</strain>
    </source>
</reference>
<evidence type="ECO:0000313" key="5">
    <source>
        <dbReference type="Proteomes" id="UP000002027"/>
    </source>
</evidence>
<evidence type="ECO:0000313" key="4">
    <source>
        <dbReference type="EMBL" id="ACZ40077.1"/>
    </source>
</evidence>
<dbReference type="GO" id="GO:0008483">
    <property type="term" value="F:transaminase activity"/>
    <property type="evidence" value="ECO:0007669"/>
    <property type="project" value="UniProtKB-KW"/>
</dbReference>
<dbReference type="AlphaFoldDB" id="D1C8D4"/>
<dbReference type="InterPro" id="IPR005814">
    <property type="entry name" value="Aminotrans_3"/>
</dbReference>
<dbReference type="SUPFAM" id="SSF53383">
    <property type="entry name" value="PLP-dependent transferases"/>
    <property type="match status" value="1"/>
</dbReference>
<name>D1C8D4_SPHTD</name>
<evidence type="ECO:0000256" key="2">
    <source>
        <dbReference type="ARBA" id="ARBA00022898"/>
    </source>
</evidence>
<dbReference type="RefSeq" id="WP_012873115.1">
    <property type="nucleotide sequence ID" value="NC_013524.1"/>
</dbReference>
<dbReference type="eggNOG" id="COG0001">
    <property type="taxonomic scope" value="Bacteria"/>
</dbReference>
<evidence type="ECO:0000256" key="1">
    <source>
        <dbReference type="ARBA" id="ARBA00001933"/>
    </source>
</evidence>
<protein>
    <submittedName>
        <fullName evidence="4">Aminotransferase class-III</fullName>
    </submittedName>
</protein>
<gene>
    <name evidence="4" type="ordered locus">Sthe_2663</name>
</gene>
<dbReference type="InterPro" id="IPR015424">
    <property type="entry name" value="PyrdxlP-dep_Trfase"/>
</dbReference>
<dbReference type="Pfam" id="PF00202">
    <property type="entry name" value="Aminotran_3"/>
    <property type="match status" value="1"/>
</dbReference>
<dbReference type="PROSITE" id="PS00600">
    <property type="entry name" value="AA_TRANSFER_CLASS_3"/>
    <property type="match status" value="1"/>
</dbReference>
<dbReference type="OrthoDB" id="9807885at2"/>
<comment type="similarity">
    <text evidence="3">Belongs to the class-III pyridoxal-phosphate-dependent aminotransferase family.</text>
</comment>
<dbReference type="InParanoid" id="D1C8D4"/>
<dbReference type="InterPro" id="IPR015422">
    <property type="entry name" value="PyrdxlP-dep_Trfase_small"/>
</dbReference>
<dbReference type="InterPro" id="IPR049704">
    <property type="entry name" value="Aminotrans_3_PPA_site"/>
</dbReference>
<comment type="cofactor">
    <cofactor evidence="1">
        <name>pyridoxal 5'-phosphate</name>
        <dbReference type="ChEBI" id="CHEBI:597326"/>
    </cofactor>
</comment>
<dbReference type="GO" id="GO:0030170">
    <property type="term" value="F:pyridoxal phosphate binding"/>
    <property type="evidence" value="ECO:0007669"/>
    <property type="project" value="InterPro"/>
</dbReference>
<keyword evidence="2 3" id="KW-0663">Pyridoxal phosphate</keyword>
<evidence type="ECO:0000256" key="3">
    <source>
        <dbReference type="RuleBase" id="RU003560"/>
    </source>
</evidence>